<evidence type="ECO:0000256" key="2">
    <source>
        <dbReference type="ARBA" id="ARBA00022801"/>
    </source>
</evidence>
<organism evidence="6 7">
    <name type="scientific">Fodinibius salsisoli</name>
    <dbReference type="NCBI Taxonomy" id="2820877"/>
    <lineage>
        <taxon>Bacteria</taxon>
        <taxon>Pseudomonadati</taxon>
        <taxon>Balneolota</taxon>
        <taxon>Balneolia</taxon>
        <taxon>Balneolales</taxon>
        <taxon>Balneolaceae</taxon>
        <taxon>Fodinibius</taxon>
    </lineage>
</organism>
<accession>A0ABT3PT04</accession>
<dbReference type="Pfam" id="PF19143">
    <property type="entry name" value="Omp85_2"/>
    <property type="match status" value="1"/>
</dbReference>
<gene>
    <name evidence="6" type="ORF">J6I44_19220</name>
</gene>
<dbReference type="Pfam" id="PF00149">
    <property type="entry name" value="Metallophos"/>
    <property type="match status" value="1"/>
</dbReference>
<dbReference type="PANTHER" id="PTHR10161">
    <property type="entry name" value="TARTRATE-RESISTANT ACID PHOSPHATASE TYPE 5"/>
    <property type="match status" value="1"/>
</dbReference>
<keyword evidence="2" id="KW-0378">Hydrolase</keyword>
<evidence type="ECO:0000259" key="4">
    <source>
        <dbReference type="Pfam" id="PF00149"/>
    </source>
</evidence>
<feature type="compositionally biased region" description="Polar residues" evidence="3">
    <location>
        <begin position="402"/>
        <end position="413"/>
    </location>
</feature>
<dbReference type="InterPro" id="IPR051558">
    <property type="entry name" value="Metallophosphoesterase_PAP"/>
</dbReference>
<dbReference type="RefSeq" id="WP_265767829.1">
    <property type="nucleotide sequence ID" value="NZ_JAGGJA010000020.1"/>
</dbReference>
<proteinExistence type="predicted"/>
<dbReference type="PANTHER" id="PTHR10161:SF14">
    <property type="entry name" value="TARTRATE-RESISTANT ACID PHOSPHATASE TYPE 5"/>
    <property type="match status" value="1"/>
</dbReference>
<feature type="domain" description="OMP85-like membrane spanning beta-barrel" evidence="5">
    <location>
        <begin position="1017"/>
        <end position="1253"/>
    </location>
</feature>
<feature type="region of interest" description="Disordered" evidence="3">
    <location>
        <begin position="397"/>
        <end position="416"/>
    </location>
</feature>
<evidence type="ECO:0000256" key="1">
    <source>
        <dbReference type="ARBA" id="ARBA00022729"/>
    </source>
</evidence>
<dbReference type="InterPro" id="IPR043864">
    <property type="entry name" value="Omp85-like_dom"/>
</dbReference>
<keyword evidence="1" id="KW-0732">Signal</keyword>
<comment type="caution">
    <text evidence="6">The sequence shown here is derived from an EMBL/GenBank/DDBJ whole genome shotgun (WGS) entry which is preliminary data.</text>
</comment>
<dbReference type="Proteomes" id="UP001207918">
    <property type="component" value="Unassembled WGS sequence"/>
</dbReference>
<evidence type="ECO:0000256" key="3">
    <source>
        <dbReference type="SAM" id="MobiDB-lite"/>
    </source>
</evidence>
<keyword evidence="7" id="KW-1185">Reference proteome</keyword>
<dbReference type="SUPFAM" id="SSF56300">
    <property type="entry name" value="Metallo-dependent phosphatases"/>
    <property type="match status" value="1"/>
</dbReference>
<reference evidence="6 7" key="1">
    <citation type="submission" date="2021-03" db="EMBL/GenBank/DDBJ databases">
        <title>Aliifodinibius sp. nov., a new bacterium isolated from saline soil.</title>
        <authorList>
            <person name="Galisteo C."/>
            <person name="De La Haba R."/>
            <person name="Sanchez-Porro C."/>
            <person name="Ventosa A."/>
        </authorList>
    </citation>
    <scope>NUCLEOTIDE SEQUENCE [LARGE SCALE GENOMIC DNA]</scope>
    <source>
        <strain evidence="6 7">1BSP15-2V2</strain>
    </source>
</reference>
<evidence type="ECO:0000259" key="5">
    <source>
        <dbReference type="Pfam" id="PF19143"/>
    </source>
</evidence>
<dbReference type="InterPro" id="IPR004843">
    <property type="entry name" value="Calcineurin-like_PHP"/>
</dbReference>
<evidence type="ECO:0000313" key="6">
    <source>
        <dbReference type="EMBL" id="MCW9708999.1"/>
    </source>
</evidence>
<name>A0ABT3PT04_9BACT</name>
<dbReference type="Gene3D" id="3.60.21.10">
    <property type="match status" value="1"/>
</dbReference>
<protein>
    <submittedName>
        <fullName evidence="6">Metallophosphoesterase</fullName>
    </submittedName>
</protein>
<feature type="domain" description="Calcineurin-like phosphoesterase" evidence="4">
    <location>
        <begin position="50"/>
        <end position="251"/>
    </location>
</feature>
<dbReference type="PROSITE" id="PS51257">
    <property type="entry name" value="PROKAR_LIPOPROTEIN"/>
    <property type="match status" value="1"/>
</dbReference>
<dbReference type="InterPro" id="IPR029052">
    <property type="entry name" value="Metallo-depent_PP-like"/>
</dbReference>
<dbReference type="EMBL" id="JAGGJA010000020">
    <property type="protein sequence ID" value="MCW9708999.1"/>
    <property type="molecule type" value="Genomic_DNA"/>
</dbReference>
<evidence type="ECO:0000313" key="7">
    <source>
        <dbReference type="Proteomes" id="UP001207918"/>
    </source>
</evidence>
<sequence>MKYEARSGRYLFYMVCLLLLCSCGTSQPYYKSDYVPTESAIASKQVESSIFLVGDTGAPEKEGALNVLSSLHVQLQAAGDSSAVIFLGDNIYPDGMPPEPHEARARAEASMKPALDMLTNYRGQAYFIPGNHDWRYGRQGVQAQEQFVENYGNQKVQFLPDNGCPGPNGFSVGNDWFVIALDSEWWINRSEAANNDLTDCSARTKTDVIDQVEHLVEENSDKKMLLAFHHPLYSNGNHGGYYSVKDHLFPLTNLVDQLYLPLPVLGSLYPLSRKLGASGQDVSNKRYRLFKKEILEAIEDHEVNFLASGHEHNLSFYTKEKENIAKEGTNYFIVSGSGSKRSYARRGFGAQFVYSQKGFTKLVSYVDGSVDIEFWIPDEQEKEGKLVYSRQLVASSKPAGTANHSSHENQQSHIQRDIMGTTAPGPGYKAGGFKRFMWGDHYRDAWTTPIDVPVLDLEKEKGGLNILAKTGGVQTITIIAEDSTGRKYVMRSVQKNPKKSLPEALQETFVTKIAQDQTSASHPYGALIVPPLARAAGIYQNTPELRYIPDNSSLNISTNTQRTPGTLVTMEEFVSSNWFNQTFSKSAAEVVDSDELWNQLREGDWATIDQRQLVRSRIFDMYIGDWDRHEGQWFWAKTETDSLPAYQPIPIDRDNAFYKSDGVIMGLARLTVFPKFQLFNDGIQNIKGINLNAQHFDRWFMNGLTRKEWVAIAEEMQVALSDSVITSAVSQWPEEIIGLNGATFIEKLKARRQQLPDFARRYYDLLSRSVNVYGSDKNESFEIKRKSDGATLVEVYRAEGSRKQKIYHRVFQADETKEIRLYGFGGADRFAMNGETDKAIKIRIISGEGDDVIEDQLKVASWGKKTLVYDRPQSVRISSMGEVKDKTSSNLRVNKYEKRGFQYDFLGPLIASGYNENDGVFVGGGVHIQRQGFRKEPFASDHWITGKMATLTSSFTFNYEGLFTERVGRYDLGIQVGIRGPNYSSNFFGLGNETERTRADDDFYGYPYNNLDTNIELTELYNNLLQVRMGGGYEFLRPLSIDNRFVTSEEAQLPGTTFNSHHFAKARAGVKVTTVDNKLFPQYGYKFELLSELKLGLNDRSKTFNRISSKTSLYYTFRKITTTLATRLGFATNVGDFNFFQANTLGGQTFTGTSGNLRGYVRDRFSGRTSLFHNTEVRTKLFNIDSYYLPATMGVLGFVDEGRVWANRENSTQWHFGYGGGLWISPLQRAILTAGYALSREDGLFTVSLGFTF</sequence>